<name>A0A3G1KJY6_9FABA</name>
<reference evidence="1" key="1">
    <citation type="submission" date="2017-08" db="EMBL/GenBank/DDBJ databases">
        <authorList>
            <person name="Liu C.L."/>
            <person name="Shi L.C.S."/>
        </authorList>
    </citation>
    <scope>NUCLEOTIDE SEQUENCE</scope>
</reference>
<dbReference type="GeneID" id="38459048"/>
<accession>A0A3G1KJY6</accession>
<dbReference type="AlphaFoldDB" id="A0A3G1KJY6"/>
<sequence length="47" mass="5376">MRVQPHCIARTHVVYWKEVDDLLSHVTILLPRSSLSPRSTETKSNSS</sequence>
<gene>
    <name evidence="1" type="primary">ycf15</name>
</gene>
<dbReference type="RefSeq" id="YP_009538937.1">
    <property type="nucleotide sequence ID" value="NC_039932.1"/>
</dbReference>
<organism evidence="1">
    <name type="scientific">Caragana rosea var. rosea</name>
    <dbReference type="NCBI Taxonomy" id="2051892"/>
    <lineage>
        <taxon>Eukaryota</taxon>
        <taxon>Viridiplantae</taxon>
        <taxon>Streptophyta</taxon>
        <taxon>Embryophyta</taxon>
        <taxon>Tracheophyta</taxon>
        <taxon>Spermatophyta</taxon>
        <taxon>Magnoliopsida</taxon>
        <taxon>eudicotyledons</taxon>
        <taxon>Gunneridae</taxon>
        <taxon>Pentapetalae</taxon>
        <taxon>rosids</taxon>
        <taxon>fabids</taxon>
        <taxon>Fabales</taxon>
        <taxon>Fabaceae</taxon>
        <taxon>Papilionoideae</taxon>
        <taxon>50 kb inversion clade</taxon>
        <taxon>NPAAA clade</taxon>
        <taxon>Hologalegina</taxon>
        <taxon>IRL clade</taxon>
        <taxon>Caraganeae</taxon>
        <taxon>Caragana</taxon>
    </lineage>
</organism>
<keyword evidence="1" id="KW-0934">Plastid</keyword>
<keyword evidence="1" id="KW-0150">Chloroplast</keyword>
<dbReference type="EMBL" id="MF593790">
    <property type="protein sequence ID" value="ATQ37566.1"/>
    <property type="molecule type" value="Genomic_DNA"/>
</dbReference>
<protein>
    <submittedName>
        <fullName evidence="1">Ycf15</fullName>
    </submittedName>
</protein>
<geneLocation type="chloroplast" evidence="1"/>
<proteinExistence type="predicted"/>
<evidence type="ECO:0000313" key="1">
    <source>
        <dbReference type="EMBL" id="ATQ37566.1"/>
    </source>
</evidence>